<comment type="caution">
    <text evidence="1">The sequence shown here is derived from an EMBL/GenBank/DDBJ whole genome shotgun (WGS) entry which is preliminary data.</text>
</comment>
<reference evidence="1 2" key="1">
    <citation type="submission" date="2018-05" db="EMBL/GenBank/DDBJ databases">
        <title>Genomic Encyclopedia of Type Strains, Phase IV (KMG-IV): sequencing the most valuable type-strain genomes for metagenomic binning, comparative biology and taxonomic classification.</title>
        <authorList>
            <person name="Goeker M."/>
        </authorList>
    </citation>
    <scope>NUCLEOTIDE SEQUENCE [LARGE SCALE GENOMIC DNA]</scope>
    <source>
        <strain evidence="1 2">DSM 23606</strain>
    </source>
</reference>
<dbReference type="Proteomes" id="UP000246569">
    <property type="component" value="Unassembled WGS sequence"/>
</dbReference>
<dbReference type="EMBL" id="QGTJ01000002">
    <property type="protein sequence ID" value="PWV64904.1"/>
    <property type="molecule type" value="Genomic_DNA"/>
</dbReference>
<dbReference type="RefSeq" id="WP_110017523.1">
    <property type="nucleotide sequence ID" value="NZ_QGTJ01000002.1"/>
</dbReference>
<proteinExistence type="predicted"/>
<evidence type="ECO:0000313" key="2">
    <source>
        <dbReference type="Proteomes" id="UP000246569"/>
    </source>
</evidence>
<organism evidence="1 2">
    <name type="scientific">Plasticicumulans acidivorans</name>
    <dbReference type="NCBI Taxonomy" id="886464"/>
    <lineage>
        <taxon>Bacteria</taxon>
        <taxon>Pseudomonadati</taxon>
        <taxon>Pseudomonadota</taxon>
        <taxon>Gammaproteobacteria</taxon>
        <taxon>Candidatus Competibacteraceae</taxon>
        <taxon>Plasticicumulans</taxon>
    </lineage>
</organism>
<keyword evidence="2" id="KW-1185">Reference proteome</keyword>
<gene>
    <name evidence="1" type="ORF">C7443_102558</name>
</gene>
<accession>A0A317MZB4</accession>
<evidence type="ECO:0000313" key="1">
    <source>
        <dbReference type="EMBL" id="PWV64904.1"/>
    </source>
</evidence>
<dbReference type="AlphaFoldDB" id="A0A317MZB4"/>
<sequence>MSKVIPFPQCPRPCSPAADAENCLRAALAHAQPMRPPAPWLDRFDALTARVERLEAVLQPMTKPRP</sequence>
<name>A0A317MZB4_9GAMM</name>
<protein>
    <submittedName>
        <fullName evidence="1">Uncharacterized protein</fullName>
    </submittedName>
</protein>